<protein>
    <submittedName>
        <fullName evidence="2">SEC14-like protein 4</fullName>
    </submittedName>
</protein>
<gene>
    <name evidence="2" type="ORF">Ocin01_17828</name>
</gene>
<evidence type="ECO:0000259" key="1">
    <source>
        <dbReference type="PROSITE" id="PS50191"/>
    </source>
</evidence>
<dbReference type="Gene3D" id="3.40.525.10">
    <property type="entry name" value="CRAL-TRIO lipid binding domain"/>
    <property type="match status" value="1"/>
</dbReference>
<dbReference type="PROSITE" id="PS50191">
    <property type="entry name" value="CRAL_TRIO"/>
    <property type="match status" value="1"/>
</dbReference>
<evidence type="ECO:0000313" key="2">
    <source>
        <dbReference type="EMBL" id="ODM88858.1"/>
    </source>
</evidence>
<organism evidence="2 3">
    <name type="scientific">Orchesella cincta</name>
    <name type="common">Springtail</name>
    <name type="synonym">Podura cincta</name>
    <dbReference type="NCBI Taxonomy" id="48709"/>
    <lineage>
        <taxon>Eukaryota</taxon>
        <taxon>Metazoa</taxon>
        <taxon>Ecdysozoa</taxon>
        <taxon>Arthropoda</taxon>
        <taxon>Hexapoda</taxon>
        <taxon>Collembola</taxon>
        <taxon>Entomobryomorpha</taxon>
        <taxon>Entomobryoidea</taxon>
        <taxon>Orchesellidae</taxon>
        <taxon>Orchesellinae</taxon>
        <taxon>Orchesella</taxon>
    </lineage>
</organism>
<evidence type="ECO:0000313" key="3">
    <source>
        <dbReference type="Proteomes" id="UP000094527"/>
    </source>
</evidence>
<reference evidence="2 3" key="1">
    <citation type="journal article" date="2016" name="Genome Biol. Evol.">
        <title>Gene Family Evolution Reflects Adaptation to Soil Environmental Stressors in the Genome of the Collembolan Orchesella cincta.</title>
        <authorList>
            <person name="Faddeeva-Vakhrusheva A."/>
            <person name="Derks M.F."/>
            <person name="Anvar S.Y."/>
            <person name="Agamennone V."/>
            <person name="Suring W."/>
            <person name="Smit S."/>
            <person name="van Straalen N.M."/>
            <person name="Roelofs D."/>
        </authorList>
    </citation>
    <scope>NUCLEOTIDE SEQUENCE [LARGE SCALE GENOMIC DNA]</scope>
    <source>
        <tissue evidence="2">Mixed pool</tissue>
    </source>
</reference>
<sequence>MDWADFRAGFSIVQLDKNMTWASRPILSVELGDWDLRSAVLTGKQRRLEKYLIYATELGLRGILKAQKDGKNVTRSLILADMDGFSFQTHACPVCVSLLVGWVLTMETYYPNFIDEIIVVNSPSFGVAVVNTIKSFMSPQTRNLIKIFDHNKNLWIKYLDARIDRNQRPLRYGGTRTEN</sequence>
<dbReference type="CDD" id="cd00170">
    <property type="entry name" value="SEC14"/>
    <property type="match status" value="1"/>
</dbReference>
<dbReference type="InterPro" id="IPR051064">
    <property type="entry name" value="SEC14/CRAL-TRIO_domain"/>
</dbReference>
<name>A0A1D2M7B9_ORCCI</name>
<dbReference type="InterPro" id="IPR001251">
    <property type="entry name" value="CRAL-TRIO_dom"/>
</dbReference>
<keyword evidence="3" id="KW-1185">Reference proteome</keyword>
<proteinExistence type="predicted"/>
<feature type="domain" description="CRAL-TRIO" evidence="1">
    <location>
        <begin position="22"/>
        <end position="179"/>
    </location>
</feature>
<dbReference type="EMBL" id="LJIJ01003110">
    <property type="protein sequence ID" value="ODM88858.1"/>
    <property type="molecule type" value="Genomic_DNA"/>
</dbReference>
<dbReference type="PANTHER" id="PTHR23324">
    <property type="entry name" value="SEC14 RELATED PROTEIN"/>
    <property type="match status" value="1"/>
</dbReference>
<dbReference type="PANTHER" id="PTHR23324:SF83">
    <property type="entry name" value="SEC14-LIKE PROTEIN 2"/>
    <property type="match status" value="1"/>
</dbReference>
<accession>A0A1D2M7B9</accession>
<dbReference type="Proteomes" id="UP000094527">
    <property type="component" value="Unassembled WGS sequence"/>
</dbReference>
<dbReference type="GO" id="GO:0005737">
    <property type="term" value="C:cytoplasm"/>
    <property type="evidence" value="ECO:0007669"/>
    <property type="project" value="TreeGrafter"/>
</dbReference>
<dbReference type="SUPFAM" id="SSF52087">
    <property type="entry name" value="CRAL/TRIO domain"/>
    <property type="match status" value="1"/>
</dbReference>
<dbReference type="AlphaFoldDB" id="A0A1D2M7B9"/>
<dbReference type="OrthoDB" id="1434354at2759"/>
<dbReference type="InterPro" id="IPR036865">
    <property type="entry name" value="CRAL-TRIO_dom_sf"/>
</dbReference>
<dbReference type="SMART" id="SM00516">
    <property type="entry name" value="SEC14"/>
    <property type="match status" value="1"/>
</dbReference>
<dbReference type="Pfam" id="PF00650">
    <property type="entry name" value="CRAL_TRIO"/>
    <property type="match status" value="1"/>
</dbReference>
<comment type="caution">
    <text evidence="2">The sequence shown here is derived from an EMBL/GenBank/DDBJ whole genome shotgun (WGS) entry which is preliminary data.</text>
</comment>